<dbReference type="Gene3D" id="3.40.190.10">
    <property type="entry name" value="Periplasmic binding protein-like II"/>
    <property type="match status" value="8"/>
</dbReference>
<dbReference type="PRINTS" id="PR00422">
    <property type="entry name" value="TRANSFERRIN"/>
</dbReference>
<evidence type="ECO:0000256" key="7">
    <source>
        <dbReference type="ARBA" id="ARBA00023004"/>
    </source>
</evidence>
<feature type="domain" description="Transferrin-like" evidence="10">
    <location>
        <begin position="23"/>
        <end position="327"/>
    </location>
</feature>
<dbReference type="PANTHER" id="PTHR11485">
    <property type="entry name" value="TRANSFERRIN"/>
    <property type="match status" value="1"/>
</dbReference>
<dbReference type="Pfam" id="PF00405">
    <property type="entry name" value="Transferrin"/>
    <property type="match status" value="4"/>
</dbReference>
<evidence type="ECO:0000256" key="5">
    <source>
        <dbReference type="ARBA" id="ARBA00022723"/>
    </source>
</evidence>
<dbReference type="InterPro" id="IPR001156">
    <property type="entry name" value="Transferrin-like_dom"/>
</dbReference>
<dbReference type="EMBL" id="JAROKS010000021">
    <property type="protein sequence ID" value="KAK1790686.1"/>
    <property type="molecule type" value="Genomic_DNA"/>
</dbReference>
<feature type="domain" description="Transferrin-like" evidence="10">
    <location>
        <begin position="995"/>
        <end position="1318"/>
    </location>
</feature>
<dbReference type="PROSITE" id="PS00207">
    <property type="entry name" value="TRANSFERRIN_LIKE_3"/>
    <property type="match status" value="2"/>
</dbReference>
<evidence type="ECO:0000259" key="10">
    <source>
        <dbReference type="PROSITE" id="PS51408"/>
    </source>
</evidence>
<dbReference type="SUPFAM" id="SSF53850">
    <property type="entry name" value="Periplasmic binding protein-like II"/>
    <property type="match status" value="4"/>
</dbReference>
<comment type="caution">
    <text evidence="11">The sequence shown here is derived from an EMBL/GenBank/DDBJ whole genome shotgun (WGS) entry which is preliminary data.</text>
</comment>
<dbReference type="GO" id="GO:0006826">
    <property type="term" value="P:iron ion transport"/>
    <property type="evidence" value="ECO:0007669"/>
    <property type="project" value="UniProtKB-KW"/>
</dbReference>
<evidence type="ECO:0000256" key="4">
    <source>
        <dbReference type="ARBA" id="ARBA00022525"/>
    </source>
</evidence>
<feature type="signal peptide" evidence="9">
    <location>
        <begin position="1"/>
        <end position="16"/>
    </location>
</feature>
<dbReference type="Proteomes" id="UP001239994">
    <property type="component" value="Unassembled WGS sequence"/>
</dbReference>
<sequence>MNIILIFAFLGCLVHAEPSAKKIKWCLKSDQELLKCTKLASEVPELGCVKQAGTKECIKAIKEGEADAITLDGGDIYTAGLKTYDLHPIIAEEYGEGGESCYYAVAVVKKGSGFSFSELKGKKSCHTGLGKSAGWNIPIGTLIAHEYIKWTGLEDSDLKKAVMEFFLASCAPGADKGSKLCQLCKGDCSRSHKEPYYDYEGAFQCLKDGVGEVAFVKHLTVTGADKADYELLCKDGTRKSIDDYKDCHLAKVPAHAVVSRKDPELAEQIFKIVTKLQGYGLFSSEGYSAKNLMFKDSTKSLLQLSKTIDSFTYLGAVYMATIRSLEKEISTDSSSGAIKWCTVGHAETVKCDTWSINAVDDKGTTKIMCTRAESVDECIRKILHKEADAIAVDGGQVYTAGKCGLVPAMVEQYDEEASSYYAVAVVHKDSGLTWESLKGKKSCHTAVGRTAGWNIPMGLIHKETEDCDFSKYFSESCAPGADPKSSLCALCAGSGKSVGGDEAKCKASSDELYYGYAGALRCMVEGKGEVAFVKHTTVQENADGKGPQWASGLKSAELKLICPGGSAEISSYTTCHLAKVPAHAIVTRPEMRIEVVSVLKEQQTVFGVTSSNPFKMFQSEDGSNLIFKDSTKCLQDVPSTDSYKDFLGSAYMDSMDSLRKCPDYVPVQAAPSDLKIRWCLKSDQELRKCIYLASKAPQLACVKRDGSEECIRAIKEGEADAITLDGGDIYRAGLTNYDLHPIIAEAYGEGIETCYYAVAVVKKGTGFSFTELRGKKSCHTGLGKSAGWNIPIGTLLSKGWIRWAGIEDRPLEEAVMEFFSASCVPGAPKGSKLCQLCKGDCSRSHKEPYYDYDGAFQCLKDGVGDVAFLKHLICYCSTDPVEKVKYELLCKDGTRKSLDDYKTCHLAKLPAHAVVSRKDPELAHRIFQVLTPLKDLGLFSSEGYSVKNLMFTDSTKNLVLLPKATDSFLYLGAEYMATIFALKKDLSIDNASPAINWCAVGHAETAKCDKWSINSFDEKNGFRIECISGQSIEDCIGKIMRKEADAMAVDGGQVYIAGKCGLVPAMVEQYDEDVSAYYAVAVVHKDSGLTWESLKGRTSCHTAVGRTAGWNIPMGLIHQETRDCDFSKYFNESCAPGADPKSSLCALCAGSGKLVGGKEAKCKASSDELYYGYAGALRCMVEGKGEVAFVKHTTVQENADGKGPQWASGLKSADFKLICPGGSAEISSYSTCHLAVVPAHAIVTRPEMRTEVVSVLKEQQAKFGGSSNDFSFKMFQSEDGRNLLFKDSTKCLQEVPPTKSFKEFLGESYVAIMDSLHECTGSISGKTYL</sequence>
<dbReference type="FunFam" id="3.40.190.10:FF:000095">
    <property type="entry name" value="Lactotransferrin"/>
    <property type="match status" value="4"/>
</dbReference>
<dbReference type="GO" id="GO:0005615">
    <property type="term" value="C:extracellular space"/>
    <property type="evidence" value="ECO:0007669"/>
    <property type="project" value="TreeGrafter"/>
</dbReference>
<dbReference type="PROSITE" id="PS00205">
    <property type="entry name" value="TRANSFERRIN_LIKE_1"/>
    <property type="match status" value="4"/>
</dbReference>
<keyword evidence="7" id="KW-0408">Iron</keyword>
<evidence type="ECO:0000256" key="8">
    <source>
        <dbReference type="ARBA" id="ARBA00023065"/>
    </source>
</evidence>
<keyword evidence="9" id="KW-0732">Signal</keyword>
<gene>
    <name evidence="11" type="ORF">P4O66_014550</name>
</gene>
<dbReference type="GO" id="GO:0005886">
    <property type="term" value="C:plasma membrane"/>
    <property type="evidence" value="ECO:0007669"/>
    <property type="project" value="TreeGrafter"/>
</dbReference>
<dbReference type="GO" id="GO:0005769">
    <property type="term" value="C:early endosome"/>
    <property type="evidence" value="ECO:0007669"/>
    <property type="project" value="TreeGrafter"/>
</dbReference>
<proteinExistence type="predicted"/>
<protein>
    <recommendedName>
        <fullName evidence="10">Transferrin-like domain-containing protein</fullName>
    </recommendedName>
</protein>
<dbReference type="GO" id="GO:0055037">
    <property type="term" value="C:recycling endosome"/>
    <property type="evidence" value="ECO:0007669"/>
    <property type="project" value="TreeGrafter"/>
</dbReference>
<evidence type="ECO:0000313" key="12">
    <source>
        <dbReference type="Proteomes" id="UP001239994"/>
    </source>
</evidence>
<reference evidence="11" key="1">
    <citation type="submission" date="2023-03" db="EMBL/GenBank/DDBJ databases">
        <title>Electrophorus voltai genome.</title>
        <authorList>
            <person name="Bian C."/>
        </authorList>
    </citation>
    <scope>NUCLEOTIDE SEQUENCE</scope>
    <source>
        <strain evidence="11">CB-2022</strain>
        <tissue evidence="11">Muscle</tissue>
    </source>
</reference>
<feature type="domain" description="Transferrin-like" evidence="10">
    <location>
        <begin position="676"/>
        <end position="984"/>
    </location>
</feature>
<name>A0AAD8Z1G1_9TELE</name>
<evidence type="ECO:0000256" key="3">
    <source>
        <dbReference type="ARBA" id="ARBA00022496"/>
    </source>
</evidence>
<evidence type="ECO:0000256" key="9">
    <source>
        <dbReference type="SAM" id="SignalP"/>
    </source>
</evidence>
<keyword evidence="3" id="KW-0410">Iron transport</keyword>
<dbReference type="GO" id="GO:0046872">
    <property type="term" value="F:metal ion binding"/>
    <property type="evidence" value="ECO:0007669"/>
    <property type="project" value="UniProtKB-KW"/>
</dbReference>
<evidence type="ECO:0000256" key="2">
    <source>
        <dbReference type="ARBA" id="ARBA00022448"/>
    </source>
</evidence>
<dbReference type="PROSITE" id="PS00206">
    <property type="entry name" value="TRANSFERRIN_LIKE_2"/>
    <property type="match status" value="2"/>
</dbReference>
<dbReference type="PANTHER" id="PTHR11485:SF31">
    <property type="entry name" value="SEROTRANSFERRIN"/>
    <property type="match status" value="1"/>
</dbReference>
<keyword evidence="5" id="KW-0479">Metal-binding</keyword>
<dbReference type="PROSITE" id="PS51408">
    <property type="entry name" value="TRANSFERRIN_LIKE_4"/>
    <property type="match status" value="4"/>
</dbReference>
<evidence type="ECO:0000256" key="1">
    <source>
        <dbReference type="ARBA" id="ARBA00004613"/>
    </source>
</evidence>
<dbReference type="InterPro" id="IPR018195">
    <property type="entry name" value="Transferrin_Fe_BS"/>
</dbReference>
<evidence type="ECO:0000313" key="11">
    <source>
        <dbReference type="EMBL" id="KAK1790686.1"/>
    </source>
</evidence>
<dbReference type="SMART" id="SM00094">
    <property type="entry name" value="TR_FER"/>
    <property type="match status" value="4"/>
</dbReference>
<keyword evidence="12" id="KW-1185">Reference proteome</keyword>
<keyword evidence="8" id="KW-0406">Ion transport</keyword>
<feature type="domain" description="Transferrin-like" evidence="10">
    <location>
        <begin position="338"/>
        <end position="660"/>
    </location>
</feature>
<accession>A0AAD8Z1G1</accession>
<evidence type="ECO:0000256" key="6">
    <source>
        <dbReference type="ARBA" id="ARBA00022737"/>
    </source>
</evidence>
<keyword evidence="2" id="KW-0813">Transport</keyword>
<organism evidence="11 12">
    <name type="scientific">Electrophorus voltai</name>
    <dbReference type="NCBI Taxonomy" id="2609070"/>
    <lineage>
        <taxon>Eukaryota</taxon>
        <taxon>Metazoa</taxon>
        <taxon>Chordata</taxon>
        <taxon>Craniata</taxon>
        <taxon>Vertebrata</taxon>
        <taxon>Euteleostomi</taxon>
        <taxon>Actinopterygii</taxon>
        <taxon>Neopterygii</taxon>
        <taxon>Teleostei</taxon>
        <taxon>Ostariophysi</taxon>
        <taxon>Gymnotiformes</taxon>
        <taxon>Gymnotoidei</taxon>
        <taxon>Gymnotidae</taxon>
        <taxon>Electrophorus</taxon>
    </lineage>
</organism>
<feature type="chain" id="PRO_5041928479" description="Transferrin-like domain-containing protein" evidence="9">
    <location>
        <begin position="17"/>
        <end position="1329"/>
    </location>
</feature>
<keyword evidence="4" id="KW-0964">Secreted</keyword>
<dbReference type="GO" id="GO:0019731">
    <property type="term" value="P:antibacterial humoral response"/>
    <property type="evidence" value="ECO:0007669"/>
    <property type="project" value="TreeGrafter"/>
</dbReference>
<keyword evidence="6" id="KW-0677">Repeat</keyword>
<comment type="subcellular location">
    <subcellularLocation>
        <location evidence="1">Secreted</location>
    </subcellularLocation>
</comment>